<accession>A0A0C3C210</accession>
<dbReference type="HOGENOM" id="CLU_1421564_0_0_1"/>
<dbReference type="AlphaFoldDB" id="A0A0C3C210"/>
<organism evidence="1 2">
    <name type="scientific">Hebeloma cylindrosporum</name>
    <dbReference type="NCBI Taxonomy" id="76867"/>
    <lineage>
        <taxon>Eukaryota</taxon>
        <taxon>Fungi</taxon>
        <taxon>Dikarya</taxon>
        <taxon>Basidiomycota</taxon>
        <taxon>Agaricomycotina</taxon>
        <taxon>Agaricomycetes</taxon>
        <taxon>Agaricomycetidae</taxon>
        <taxon>Agaricales</taxon>
        <taxon>Agaricineae</taxon>
        <taxon>Hymenogastraceae</taxon>
        <taxon>Hebeloma</taxon>
    </lineage>
</organism>
<proteinExistence type="predicted"/>
<keyword evidence="2" id="KW-1185">Reference proteome</keyword>
<gene>
    <name evidence="1" type="ORF">M413DRAFT_447822</name>
</gene>
<reference evidence="2" key="2">
    <citation type="submission" date="2015-01" db="EMBL/GenBank/DDBJ databases">
        <title>Evolutionary Origins and Diversification of the Mycorrhizal Mutualists.</title>
        <authorList>
            <consortium name="DOE Joint Genome Institute"/>
            <consortium name="Mycorrhizal Genomics Consortium"/>
            <person name="Kohler A."/>
            <person name="Kuo A."/>
            <person name="Nagy L.G."/>
            <person name="Floudas D."/>
            <person name="Copeland A."/>
            <person name="Barry K.W."/>
            <person name="Cichocki N."/>
            <person name="Veneault-Fourrey C."/>
            <person name="LaButti K."/>
            <person name="Lindquist E.A."/>
            <person name="Lipzen A."/>
            <person name="Lundell T."/>
            <person name="Morin E."/>
            <person name="Murat C."/>
            <person name="Riley R."/>
            <person name="Ohm R."/>
            <person name="Sun H."/>
            <person name="Tunlid A."/>
            <person name="Henrissat B."/>
            <person name="Grigoriev I.V."/>
            <person name="Hibbett D.S."/>
            <person name="Martin F."/>
        </authorList>
    </citation>
    <scope>NUCLEOTIDE SEQUENCE [LARGE SCALE GENOMIC DNA]</scope>
    <source>
        <strain evidence="2">h7</strain>
    </source>
</reference>
<name>A0A0C3C210_HEBCY</name>
<protein>
    <submittedName>
        <fullName evidence="1">Uncharacterized protein</fullName>
    </submittedName>
</protein>
<dbReference type="EMBL" id="KN831791">
    <property type="protein sequence ID" value="KIM38319.1"/>
    <property type="molecule type" value="Genomic_DNA"/>
</dbReference>
<sequence>MRASLPEQLSFSFENTERRKTRRTRFAHNNKTPAESIVSSMSLAATRSIPEERAPAPPRQAAATGRNDFLGWLGLESVTAGCAEQPTSGLFIVYEVRRDLLAGPRYCANEHSGLAMIESDGRRMMALATLVVVGLQFPITTDSNRKLTSQGTWRNRGRRWLTSAAGRFMSIIREEEKRDARCWAANSHGPL</sequence>
<reference evidence="1 2" key="1">
    <citation type="submission" date="2014-04" db="EMBL/GenBank/DDBJ databases">
        <authorList>
            <consortium name="DOE Joint Genome Institute"/>
            <person name="Kuo A."/>
            <person name="Gay G."/>
            <person name="Dore J."/>
            <person name="Kohler A."/>
            <person name="Nagy L.G."/>
            <person name="Floudas D."/>
            <person name="Copeland A."/>
            <person name="Barry K.W."/>
            <person name="Cichocki N."/>
            <person name="Veneault-Fourrey C."/>
            <person name="LaButti K."/>
            <person name="Lindquist E.A."/>
            <person name="Lipzen A."/>
            <person name="Lundell T."/>
            <person name="Morin E."/>
            <person name="Murat C."/>
            <person name="Sun H."/>
            <person name="Tunlid A."/>
            <person name="Henrissat B."/>
            <person name="Grigoriev I.V."/>
            <person name="Hibbett D.S."/>
            <person name="Martin F."/>
            <person name="Nordberg H.P."/>
            <person name="Cantor M.N."/>
            <person name="Hua S.X."/>
        </authorList>
    </citation>
    <scope>NUCLEOTIDE SEQUENCE [LARGE SCALE GENOMIC DNA]</scope>
    <source>
        <strain evidence="2">h7</strain>
    </source>
</reference>
<evidence type="ECO:0000313" key="2">
    <source>
        <dbReference type="Proteomes" id="UP000053424"/>
    </source>
</evidence>
<evidence type="ECO:0000313" key="1">
    <source>
        <dbReference type="EMBL" id="KIM38319.1"/>
    </source>
</evidence>
<dbReference type="Proteomes" id="UP000053424">
    <property type="component" value="Unassembled WGS sequence"/>
</dbReference>